<evidence type="ECO:0000256" key="3">
    <source>
        <dbReference type="ARBA" id="ARBA00023163"/>
    </source>
</evidence>
<keyword evidence="2" id="KW-0238">DNA-binding</keyword>
<dbReference type="SUPFAM" id="SSF46785">
    <property type="entry name" value="Winged helix' DNA-binding domain"/>
    <property type="match status" value="1"/>
</dbReference>
<keyword evidence="3" id="KW-0804">Transcription</keyword>
<evidence type="ECO:0000259" key="4">
    <source>
        <dbReference type="SMART" id="SM00418"/>
    </source>
</evidence>
<proteinExistence type="predicted"/>
<sequence length="393" mass="42912">MCKYSFGLMDIFEAISNETRRRIIQSLSTPKTFSELANELGLDSPSLSFHLRKLGGLVTKNGDGTYRLTDDGVKALNLLSTISSGDTRLFPIVVEHLNYVKIDDELLVKLRNEGRKLVVRKVKNLDLSEVNSSLLNEVLEVIENVDNLSCSNDTLSLIKDRIKGKYNLLIADQEKLPNETKHENPSPESLLTSFLSYTISKLPVLSNLHVVYDDQIPLSNTLEINLSGGLVKLVKGKPHVLAECHDLNDLDLSQGKIDADGCNLKVSYPDLNSLELNVDGGKATIEGLKVDSLKTDMSGGLLRLDVTTRECELRIDGGKVDGKLSYPLTESSLSLTVDGGMIDLLLSLPKDLGIVTSSSTDLGLTSIPRPRPGKMNLTISTKVNGGLVRIKGD</sequence>
<name>A0A4D8RQ98_METPR</name>
<dbReference type="GO" id="GO:0003700">
    <property type="term" value="F:DNA-binding transcription factor activity"/>
    <property type="evidence" value="ECO:0007669"/>
    <property type="project" value="InterPro"/>
</dbReference>
<dbReference type="EMBL" id="CP031156">
    <property type="protein sequence ID" value="QCO29103.1"/>
    <property type="molecule type" value="Genomic_DNA"/>
</dbReference>
<dbReference type="InterPro" id="IPR011991">
    <property type="entry name" value="ArsR-like_HTH"/>
</dbReference>
<dbReference type="Pfam" id="PF12840">
    <property type="entry name" value="HTH_20"/>
    <property type="match status" value="1"/>
</dbReference>
<reference evidence="5 6" key="1">
    <citation type="submission" date="2018-07" db="EMBL/GenBank/DDBJ databases">
        <title>Complete Genome Sequences of Extremely Thermoacidophilic, Metal-Mobilizing Type-Strain Members of the Archaeal Family Sulfolobaceae: Acidianus brierleyi DSM-1651T, Acidianus sulfidivorans DSM-18786T, Metallosphaera hakonensis DSM-7519T, and Metallosphaera prunae DSM-10039T.</title>
        <authorList>
            <person name="Counts J.A."/>
            <person name="Kelly R.M."/>
        </authorList>
    </citation>
    <scope>NUCLEOTIDE SEQUENCE [LARGE SCALE GENOMIC DNA]</scope>
    <source>
        <strain evidence="5 6">Ron 12/II</strain>
    </source>
</reference>
<dbReference type="SMART" id="SM00418">
    <property type="entry name" value="HTH_ARSR"/>
    <property type="match status" value="1"/>
</dbReference>
<gene>
    <name evidence="5" type="ORF">DFR88_00240</name>
</gene>
<dbReference type="CDD" id="cd00090">
    <property type="entry name" value="HTH_ARSR"/>
    <property type="match status" value="1"/>
</dbReference>
<keyword evidence="6" id="KW-1185">Reference proteome</keyword>
<dbReference type="InterPro" id="IPR001845">
    <property type="entry name" value="HTH_ArsR_DNA-bd_dom"/>
</dbReference>
<evidence type="ECO:0000313" key="5">
    <source>
        <dbReference type="EMBL" id="QCO29103.1"/>
    </source>
</evidence>
<evidence type="ECO:0000256" key="1">
    <source>
        <dbReference type="ARBA" id="ARBA00023015"/>
    </source>
</evidence>
<dbReference type="PANTHER" id="PTHR33154">
    <property type="entry name" value="TRANSCRIPTIONAL REGULATOR, ARSR FAMILY"/>
    <property type="match status" value="1"/>
</dbReference>
<accession>A0A4D8RQ98</accession>
<feature type="domain" description="HTH arsR-type" evidence="4">
    <location>
        <begin position="10"/>
        <end position="81"/>
    </location>
</feature>
<organism evidence="5 6">
    <name type="scientific">Metallosphaera prunae</name>
    <dbReference type="NCBI Taxonomy" id="47304"/>
    <lineage>
        <taxon>Archaea</taxon>
        <taxon>Thermoproteota</taxon>
        <taxon>Thermoprotei</taxon>
        <taxon>Sulfolobales</taxon>
        <taxon>Sulfolobaceae</taxon>
        <taxon>Metallosphaera</taxon>
    </lineage>
</organism>
<dbReference type="KEGG" id="mpru:DFR88_00240"/>
<protein>
    <submittedName>
        <fullName evidence="5">ArsR family transcriptional regulator</fullName>
    </submittedName>
</protein>
<dbReference type="InterPro" id="IPR036388">
    <property type="entry name" value="WH-like_DNA-bd_sf"/>
</dbReference>
<dbReference type="InterPro" id="IPR051081">
    <property type="entry name" value="HTH_MetalResp_TranReg"/>
</dbReference>
<dbReference type="Gene3D" id="1.10.10.10">
    <property type="entry name" value="Winged helix-like DNA-binding domain superfamily/Winged helix DNA-binding domain"/>
    <property type="match status" value="1"/>
</dbReference>
<evidence type="ECO:0000313" key="6">
    <source>
        <dbReference type="Proteomes" id="UP000298568"/>
    </source>
</evidence>
<evidence type="ECO:0000256" key="2">
    <source>
        <dbReference type="ARBA" id="ARBA00023125"/>
    </source>
</evidence>
<dbReference type="Proteomes" id="UP000298568">
    <property type="component" value="Chromosome"/>
</dbReference>
<keyword evidence="1" id="KW-0805">Transcription regulation</keyword>
<dbReference type="GO" id="GO:0003677">
    <property type="term" value="F:DNA binding"/>
    <property type="evidence" value="ECO:0007669"/>
    <property type="project" value="UniProtKB-KW"/>
</dbReference>
<dbReference type="AlphaFoldDB" id="A0A4D8RQ98"/>
<dbReference type="InterPro" id="IPR036390">
    <property type="entry name" value="WH_DNA-bd_sf"/>
</dbReference>
<dbReference type="PANTHER" id="PTHR33154:SF33">
    <property type="entry name" value="TRANSCRIPTIONAL REPRESSOR SDPR"/>
    <property type="match status" value="1"/>
</dbReference>